<evidence type="ECO:0000313" key="4">
    <source>
        <dbReference type="Proteomes" id="UP000186819"/>
    </source>
</evidence>
<protein>
    <submittedName>
        <fullName evidence="3">Cell division protein ZapE</fullName>
    </submittedName>
</protein>
<dbReference type="Gene3D" id="3.40.50.300">
    <property type="entry name" value="P-loop containing nucleotide triphosphate hydrolases"/>
    <property type="match status" value="1"/>
</dbReference>
<keyword evidence="1" id="KW-0547">Nucleotide-binding</keyword>
<dbReference type="Pfam" id="PF03969">
    <property type="entry name" value="AFG1_ATPase"/>
    <property type="match status" value="1"/>
</dbReference>
<dbReference type="InterPro" id="IPR005654">
    <property type="entry name" value="ATPase_AFG1-like"/>
</dbReference>
<dbReference type="PANTHER" id="PTHR12169:SF6">
    <property type="entry name" value="AFG1-LIKE ATPASE"/>
    <property type="match status" value="1"/>
</dbReference>
<dbReference type="AlphaFoldDB" id="A0A1N6UBS1"/>
<dbReference type="InterPro" id="IPR027417">
    <property type="entry name" value="P-loop_NTPase"/>
</dbReference>
<keyword evidence="4" id="KW-1185">Reference proteome</keyword>
<dbReference type="RefSeq" id="WP_076601970.1">
    <property type="nucleotide sequence ID" value="NZ_FTMD01000005.1"/>
</dbReference>
<keyword evidence="3" id="KW-0131">Cell cycle</keyword>
<proteinExistence type="predicted"/>
<organism evidence="3 4">
    <name type="scientific">Aromatoleum tolulyticum</name>
    <dbReference type="NCBI Taxonomy" id="34027"/>
    <lineage>
        <taxon>Bacteria</taxon>
        <taxon>Pseudomonadati</taxon>
        <taxon>Pseudomonadota</taxon>
        <taxon>Betaproteobacteria</taxon>
        <taxon>Rhodocyclales</taxon>
        <taxon>Rhodocyclaceae</taxon>
        <taxon>Aromatoleum</taxon>
    </lineage>
</organism>
<dbReference type="GO" id="GO:0016887">
    <property type="term" value="F:ATP hydrolysis activity"/>
    <property type="evidence" value="ECO:0007669"/>
    <property type="project" value="InterPro"/>
</dbReference>
<gene>
    <name evidence="3" type="ORF">SAMN05421829_105303</name>
</gene>
<dbReference type="NCBIfam" id="NF040713">
    <property type="entry name" value="ZapE"/>
    <property type="match status" value="1"/>
</dbReference>
<evidence type="ECO:0000256" key="1">
    <source>
        <dbReference type="ARBA" id="ARBA00022741"/>
    </source>
</evidence>
<sequence length="370" mass="42616">MPHRVLNVPQYGMLEAYEAQLAARGYKSDPEQRTAAQRLQTLYTDLVGFKAARRSALRKLFARPQMPRSVYFWGGVGRGKSFLMDCFYDSVPYQRKRRVHFHAFMQEVQNDLKEFNNEPDPLQRVADRVAKETRLLCFDEFHVSDIADAMILGRLLDALLARGVIFVMTSNYPPDGLYPNGLQRINFVPTIEMIKRRFDVFEVDHGTDYRLRTLEQMEIYLVPADGAAERKMRDDFYHLAASEPAAGEIDLFERRLPVLGHATGVIWFDFATLCGGPRSQNDYLEIAREHHTLILSGIPRMNAGNASEARRFTWLVDVLYDHRVKLIASAEVDAAELYTQGHNAHEFVRTVSRLIEMRSREYLAQGHRVD</sequence>
<dbReference type="OrthoDB" id="9774491at2"/>
<dbReference type="PANTHER" id="PTHR12169">
    <property type="entry name" value="ATPASE N2B"/>
    <property type="match status" value="1"/>
</dbReference>
<dbReference type="GO" id="GO:0005524">
    <property type="term" value="F:ATP binding"/>
    <property type="evidence" value="ECO:0007669"/>
    <property type="project" value="UniProtKB-KW"/>
</dbReference>
<keyword evidence="2" id="KW-0067">ATP-binding</keyword>
<evidence type="ECO:0000256" key="2">
    <source>
        <dbReference type="ARBA" id="ARBA00022840"/>
    </source>
</evidence>
<name>A0A1N6UBS1_9RHOO</name>
<dbReference type="Proteomes" id="UP000186819">
    <property type="component" value="Unassembled WGS sequence"/>
</dbReference>
<dbReference type="GO" id="GO:0005737">
    <property type="term" value="C:cytoplasm"/>
    <property type="evidence" value="ECO:0007669"/>
    <property type="project" value="TreeGrafter"/>
</dbReference>
<keyword evidence="3" id="KW-0132">Cell division</keyword>
<dbReference type="STRING" id="34027.SAMN05421829_105303"/>
<reference evidence="4" key="1">
    <citation type="submission" date="2017-01" db="EMBL/GenBank/DDBJ databases">
        <authorList>
            <person name="Varghese N."/>
            <person name="Submissions S."/>
        </authorList>
    </citation>
    <scope>NUCLEOTIDE SEQUENCE [LARGE SCALE GENOMIC DNA]</scope>
    <source>
        <strain evidence="4">ATCC 51758</strain>
    </source>
</reference>
<dbReference type="SUPFAM" id="SSF52540">
    <property type="entry name" value="P-loop containing nucleoside triphosphate hydrolases"/>
    <property type="match status" value="1"/>
</dbReference>
<evidence type="ECO:0000313" key="3">
    <source>
        <dbReference type="EMBL" id="SIQ63019.1"/>
    </source>
</evidence>
<accession>A0A1N6UBS1</accession>
<dbReference type="EMBL" id="FTMD01000005">
    <property type="protein sequence ID" value="SIQ63019.1"/>
    <property type="molecule type" value="Genomic_DNA"/>
</dbReference>
<dbReference type="GO" id="GO:0051301">
    <property type="term" value="P:cell division"/>
    <property type="evidence" value="ECO:0007669"/>
    <property type="project" value="UniProtKB-KW"/>
</dbReference>